<dbReference type="AlphaFoldDB" id="A0A822Z5V8"/>
<sequence length="60" mass="7108">MQTHLLRKLIQPLSSLYAAFSLDVDVDDILRLHCNVSNFYNPVLDPFIFFFFFLKGARYH</sequence>
<name>A0A822Z5V8_NELNU</name>
<gene>
    <name evidence="1" type="ORF">HUJ06_013091</name>
</gene>
<organism evidence="1 2">
    <name type="scientific">Nelumbo nucifera</name>
    <name type="common">Sacred lotus</name>
    <dbReference type="NCBI Taxonomy" id="4432"/>
    <lineage>
        <taxon>Eukaryota</taxon>
        <taxon>Viridiplantae</taxon>
        <taxon>Streptophyta</taxon>
        <taxon>Embryophyta</taxon>
        <taxon>Tracheophyta</taxon>
        <taxon>Spermatophyta</taxon>
        <taxon>Magnoliopsida</taxon>
        <taxon>Proteales</taxon>
        <taxon>Nelumbonaceae</taxon>
        <taxon>Nelumbo</taxon>
    </lineage>
</organism>
<comment type="caution">
    <text evidence="1">The sequence shown here is derived from an EMBL/GenBank/DDBJ whole genome shotgun (WGS) entry which is preliminary data.</text>
</comment>
<accession>A0A822Z5V8</accession>
<proteinExistence type="predicted"/>
<evidence type="ECO:0000313" key="1">
    <source>
        <dbReference type="EMBL" id="DAD38769.1"/>
    </source>
</evidence>
<keyword evidence="2" id="KW-1185">Reference proteome</keyword>
<protein>
    <submittedName>
        <fullName evidence="1">Uncharacterized protein</fullName>
    </submittedName>
</protein>
<evidence type="ECO:0000313" key="2">
    <source>
        <dbReference type="Proteomes" id="UP000607653"/>
    </source>
</evidence>
<dbReference type="EMBL" id="DUZY01000005">
    <property type="protein sequence ID" value="DAD38769.1"/>
    <property type="molecule type" value="Genomic_DNA"/>
</dbReference>
<reference evidence="1 2" key="1">
    <citation type="journal article" date="2020" name="Mol. Biol. Evol.">
        <title>Distinct Expression and Methylation Patterns for Genes with Different Fates following a Single Whole-Genome Duplication in Flowering Plants.</title>
        <authorList>
            <person name="Shi T."/>
            <person name="Rahmani R.S."/>
            <person name="Gugger P.F."/>
            <person name="Wang M."/>
            <person name="Li H."/>
            <person name="Zhang Y."/>
            <person name="Li Z."/>
            <person name="Wang Q."/>
            <person name="Van de Peer Y."/>
            <person name="Marchal K."/>
            <person name="Chen J."/>
        </authorList>
    </citation>
    <scope>NUCLEOTIDE SEQUENCE [LARGE SCALE GENOMIC DNA]</scope>
    <source>
        <tissue evidence="1">Leaf</tissue>
    </source>
</reference>
<dbReference type="Proteomes" id="UP000607653">
    <property type="component" value="Unassembled WGS sequence"/>
</dbReference>